<keyword evidence="1" id="KW-1133">Transmembrane helix</keyword>
<protein>
    <submittedName>
        <fullName evidence="2">Riboflavin transporter FmnP</fullName>
    </submittedName>
</protein>
<gene>
    <name evidence="2" type="ORF">GGR22_001630</name>
</gene>
<evidence type="ECO:0000256" key="1">
    <source>
        <dbReference type="SAM" id="Phobius"/>
    </source>
</evidence>
<dbReference type="RefSeq" id="WP_182493242.1">
    <property type="nucleotide sequence ID" value="NZ_JACJIS010000001.1"/>
</dbReference>
<feature type="transmembrane region" description="Helical" evidence="1">
    <location>
        <begin position="210"/>
        <end position="236"/>
    </location>
</feature>
<proteinExistence type="predicted"/>
<accession>A0ABR6DPW7</accession>
<feature type="transmembrane region" description="Helical" evidence="1">
    <location>
        <begin position="12"/>
        <end position="32"/>
    </location>
</feature>
<dbReference type="EMBL" id="JACJIS010000001">
    <property type="protein sequence ID" value="MBA9073504.1"/>
    <property type="molecule type" value="Genomic_DNA"/>
</dbReference>
<keyword evidence="1" id="KW-0472">Membrane</keyword>
<evidence type="ECO:0000313" key="2">
    <source>
        <dbReference type="EMBL" id="MBA9073504.1"/>
    </source>
</evidence>
<reference evidence="2 3" key="1">
    <citation type="submission" date="2020-08" db="EMBL/GenBank/DDBJ databases">
        <title>Genomic Encyclopedia of Type Strains, Phase IV (KMG-IV): sequencing the most valuable type-strain genomes for metagenomic binning, comparative biology and taxonomic classification.</title>
        <authorList>
            <person name="Goeker M."/>
        </authorList>
    </citation>
    <scope>NUCLEOTIDE SEQUENCE [LARGE SCALE GENOMIC DNA]</scope>
    <source>
        <strain evidence="2 3">DSM 100397</strain>
    </source>
</reference>
<feature type="transmembrane region" description="Helical" evidence="1">
    <location>
        <begin position="169"/>
        <end position="189"/>
    </location>
</feature>
<feature type="transmembrane region" description="Helical" evidence="1">
    <location>
        <begin position="44"/>
        <end position="64"/>
    </location>
</feature>
<name>A0ABR6DPW7_9FLAO</name>
<dbReference type="Proteomes" id="UP000555003">
    <property type="component" value="Unassembled WGS sequence"/>
</dbReference>
<evidence type="ECO:0000313" key="3">
    <source>
        <dbReference type="Proteomes" id="UP000555003"/>
    </source>
</evidence>
<organism evidence="2 3">
    <name type="scientific">Flavobacterium gossypii</name>
    <dbReference type="NCBI Taxonomy" id="1646119"/>
    <lineage>
        <taxon>Bacteria</taxon>
        <taxon>Pseudomonadati</taxon>
        <taxon>Bacteroidota</taxon>
        <taxon>Flavobacteriia</taxon>
        <taxon>Flavobacteriales</taxon>
        <taxon>Flavobacteriaceae</taxon>
        <taxon>Flavobacterium</taxon>
    </lineage>
</organism>
<keyword evidence="3" id="KW-1185">Reference proteome</keyword>
<sequence>MKYKNPNRISEIIGKTLFYLFVIISTFVTISFNLSRLKGSSEVSIIIGSVLGNILAVVLIYYFWRLLFRPIYGLRKNINLYYNNQLSDKEFKKKWIISLICSLIFGILFIVGSFGFSFLLMIPQYILLKESRIKTYQIPPRFNLENSLLPSLRAFKSFYDFKKLTIKEVVIISIGFGLVVSILSGSLFCKTKYYRLYKGKSVEVSKDISTFELCGFNYLLAIACFILFAGLGYFYLNNKRKATENG</sequence>
<keyword evidence="1" id="KW-0812">Transmembrane</keyword>
<comment type="caution">
    <text evidence="2">The sequence shown here is derived from an EMBL/GenBank/DDBJ whole genome shotgun (WGS) entry which is preliminary data.</text>
</comment>
<feature type="transmembrane region" description="Helical" evidence="1">
    <location>
        <begin position="95"/>
        <end position="122"/>
    </location>
</feature>